<dbReference type="PANTHER" id="PTHR11590">
    <property type="entry name" value="PROTEIN-GLUTAMINE GAMMA-GLUTAMYLTRANSFERASE"/>
    <property type="match status" value="1"/>
</dbReference>
<dbReference type="InterPro" id="IPR014756">
    <property type="entry name" value="Ig_E-set"/>
</dbReference>
<dbReference type="FunFam" id="3.90.260.10:FF:000001">
    <property type="entry name" value="Protein-glutamine gamma-glutamyltransferase 2"/>
    <property type="match status" value="1"/>
</dbReference>
<dbReference type="GO" id="GO:0003810">
    <property type="term" value="F:protein-glutamine gamma-glutamyltransferase activity"/>
    <property type="evidence" value="ECO:0007669"/>
    <property type="project" value="UniProtKB-EC"/>
</dbReference>
<feature type="domain" description="Transglutaminase-like" evidence="9">
    <location>
        <begin position="438"/>
        <end position="530"/>
    </location>
</feature>
<keyword evidence="3" id="KW-0808">Transferase</keyword>
<evidence type="ECO:0000256" key="6">
    <source>
        <dbReference type="ARBA" id="ARBA00023315"/>
    </source>
</evidence>
<evidence type="ECO:0000256" key="3">
    <source>
        <dbReference type="ARBA" id="ARBA00022679"/>
    </source>
</evidence>
<dbReference type="InterPro" id="IPR008958">
    <property type="entry name" value="Transglutaminase_C"/>
</dbReference>
<accession>A0AAD9QM07</accession>
<reference evidence="10" key="2">
    <citation type="journal article" date="2023" name="Science">
        <title>Genomic signatures of disease resistance in endangered staghorn corals.</title>
        <authorList>
            <person name="Vollmer S.V."/>
            <person name="Selwyn J.D."/>
            <person name="Despard B.A."/>
            <person name="Roesel C.L."/>
        </authorList>
    </citation>
    <scope>NUCLEOTIDE SEQUENCE</scope>
    <source>
        <strain evidence="10">K2</strain>
    </source>
</reference>
<evidence type="ECO:0000313" key="11">
    <source>
        <dbReference type="Proteomes" id="UP001249851"/>
    </source>
</evidence>
<feature type="compositionally biased region" description="Pro residues" evidence="8">
    <location>
        <begin position="42"/>
        <end position="96"/>
    </location>
</feature>
<dbReference type="SUPFAM" id="SSF54001">
    <property type="entry name" value="Cysteine proteinases"/>
    <property type="match status" value="1"/>
</dbReference>
<dbReference type="GO" id="GO:0046872">
    <property type="term" value="F:metal ion binding"/>
    <property type="evidence" value="ECO:0007669"/>
    <property type="project" value="UniProtKB-KW"/>
</dbReference>
<feature type="compositionally biased region" description="Basic and acidic residues" evidence="8">
    <location>
        <begin position="116"/>
        <end position="129"/>
    </location>
</feature>
<evidence type="ECO:0000256" key="4">
    <source>
        <dbReference type="ARBA" id="ARBA00022723"/>
    </source>
</evidence>
<gene>
    <name evidence="10" type="ORF">P5673_012768</name>
</gene>
<dbReference type="SUPFAM" id="SSF49309">
    <property type="entry name" value="Transglutaminase, two C-terminal domains"/>
    <property type="match status" value="2"/>
</dbReference>
<dbReference type="EC" id="2.3.2.13" evidence="7"/>
<dbReference type="Gene3D" id="2.60.40.10">
    <property type="entry name" value="Immunoglobulins"/>
    <property type="match status" value="3"/>
</dbReference>
<evidence type="ECO:0000313" key="10">
    <source>
        <dbReference type="EMBL" id="KAK2563767.1"/>
    </source>
</evidence>
<comment type="cofactor">
    <cofactor evidence="1">
        <name>Ca(2+)</name>
        <dbReference type="ChEBI" id="CHEBI:29108"/>
    </cofactor>
</comment>
<evidence type="ECO:0000256" key="5">
    <source>
        <dbReference type="ARBA" id="ARBA00022837"/>
    </source>
</evidence>
<dbReference type="InterPro" id="IPR013783">
    <property type="entry name" value="Ig-like_fold"/>
</dbReference>
<dbReference type="SUPFAM" id="SSF81296">
    <property type="entry name" value="E set domains"/>
    <property type="match status" value="1"/>
</dbReference>
<reference evidence="10" key="1">
    <citation type="journal article" date="2023" name="G3 (Bethesda)">
        <title>Whole genome assembly and annotation of the endangered Caribbean coral Acropora cervicornis.</title>
        <authorList>
            <person name="Selwyn J.D."/>
            <person name="Vollmer S.V."/>
        </authorList>
    </citation>
    <scope>NUCLEOTIDE SEQUENCE</scope>
    <source>
        <strain evidence="10">K2</strain>
    </source>
</reference>
<dbReference type="Pfam" id="PF00927">
    <property type="entry name" value="Transglut_C"/>
    <property type="match status" value="1"/>
</dbReference>
<dbReference type="Pfam" id="PF01841">
    <property type="entry name" value="Transglut_core"/>
    <property type="match status" value="1"/>
</dbReference>
<dbReference type="Gene3D" id="3.90.260.10">
    <property type="entry name" value="Transglutaminase-like"/>
    <property type="match status" value="1"/>
</dbReference>
<evidence type="ECO:0000256" key="7">
    <source>
        <dbReference type="ARBA" id="ARBA00024222"/>
    </source>
</evidence>
<comment type="caution">
    <text evidence="10">The sequence shown here is derived from an EMBL/GenBank/DDBJ whole genome shotgun (WGS) entry which is preliminary data.</text>
</comment>
<dbReference type="InterPro" id="IPR036985">
    <property type="entry name" value="Transglutaminase-like_sf"/>
</dbReference>
<dbReference type="AlphaFoldDB" id="A0AAD9QM07"/>
<evidence type="ECO:0000256" key="2">
    <source>
        <dbReference type="ARBA" id="ARBA00005968"/>
    </source>
</evidence>
<keyword evidence="4" id="KW-0479">Metal-binding</keyword>
<dbReference type="PANTHER" id="PTHR11590:SF40">
    <property type="entry name" value="HEMOCYTE PROTEIN-GLUTAMINE GAMMA-GLUTAMYLTRANSFERASE-LIKE PROTEIN"/>
    <property type="match status" value="1"/>
</dbReference>
<dbReference type="SMART" id="SM00460">
    <property type="entry name" value="TGc"/>
    <property type="match status" value="1"/>
</dbReference>
<dbReference type="InterPro" id="IPR001102">
    <property type="entry name" value="Transglutaminase_N"/>
</dbReference>
<keyword evidence="5" id="KW-0106">Calcium</keyword>
<name>A0AAD9QM07_ACRCE</name>
<dbReference type="Pfam" id="PF00868">
    <property type="entry name" value="Transglut_N"/>
    <property type="match status" value="1"/>
</dbReference>
<protein>
    <recommendedName>
        <fullName evidence="7">protein-glutamine gamma-glutamyltransferase</fullName>
        <ecNumber evidence="7">2.3.2.13</ecNumber>
    </recommendedName>
</protein>
<feature type="compositionally biased region" description="Basic and acidic residues" evidence="8">
    <location>
        <begin position="138"/>
        <end position="156"/>
    </location>
</feature>
<evidence type="ECO:0000256" key="1">
    <source>
        <dbReference type="ARBA" id="ARBA00001913"/>
    </source>
</evidence>
<dbReference type="InterPro" id="IPR050779">
    <property type="entry name" value="Transglutaminase"/>
</dbReference>
<evidence type="ECO:0000259" key="9">
    <source>
        <dbReference type="SMART" id="SM00460"/>
    </source>
</evidence>
<dbReference type="InterPro" id="IPR002931">
    <property type="entry name" value="Transglutaminase-like"/>
</dbReference>
<feature type="region of interest" description="Disordered" evidence="8">
    <location>
        <begin position="1"/>
        <end position="172"/>
    </location>
</feature>
<sequence length="865" mass="97995">MHEQTGCFGSFKRRRHMRVEPETSHTRGQQDGPITSDESEPQPQPQPQRYPEMPPQPQPQPHPEMQPQPQPQPHPEMPPQPQPQPHPELPLQPQPQPHREMQPVIEPKPQPHPPRRVTDDTVHASDRELTSTTSNRSRLGEGEGRRNPVRDEDLRENLISLKPNARTTENGQAEELKTSAIDLFISENRKAHRTDDYDFQQLIIRRGQVFDVTVTFNRDYRPADDVILVQLATGKRPLESKGSLKRVTVQDSLTPMTWGMQIKENNGNTVRLSIMPAATAIIGQYEMSVETKSTDSSGEKFIHRFQHQEHLYILFNAWCTEDTVYMDSEEQREEYLLEDFGYIWRGTSHWNRKLAWKFGQFDDVSLYSAFWLLDKAELPILARSNPIQISRTISAMANSNSSDGGVLAGRWSSTYPDGNNPLVWTGSTEILQQFWETKETVKYGQCWVFSGLVTTLMRALGIPTRSVTNFDSAHDTDASMTIDLHFDEEGDVIDGMNDSVWNYHVWNESWFKRPDLPDGHDGWQAHDATPQELSAGIFRCGPASVKAVKNGEVYLPYDTGFVFAEVNGDRVYWTVKAGGSFTKTNMDKNAIGTFAYTKAVGSNSRDNVTSEYKYPEGTEEERQAVKFAFKYSSREEYKDDIYERPHVEDIHFDLKLEDTVYAGKSLDASVVVQSESEETREILVNLTAMLNFYTGVSAKRLKSKKLKFALNSREEKRVPLTIEPDDYIAMLNACDSIKFYVKGKVTETNQSFSKQKDVEVEKPELQVTASVSQLSVGEDVTVTATFTNPLSIPLTSGQFHLEATRMKPKTMVFDLMGPAGANEEVTMDAVKFTSTMTGTHHVAISFQSNELTDIHGECTVTEPSS</sequence>
<proteinExistence type="inferred from homology"/>
<dbReference type="InterPro" id="IPR036238">
    <property type="entry name" value="Transglutaminase_C_sf"/>
</dbReference>
<dbReference type="Proteomes" id="UP001249851">
    <property type="component" value="Unassembled WGS sequence"/>
</dbReference>
<dbReference type="EMBL" id="JARQWQ010000024">
    <property type="protein sequence ID" value="KAK2563767.1"/>
    <property type="molecule type" value="Genomic_DNA"/>
</dbReference>
<dbReference type="InterPro" id="IPR038765">
    <property type="entry name" value="Papain-like_cys_pep_sf"/>
</dbReference>
<evidence type="ECO:0000256" key="8">
    <source>
        <dbReference type="SAM" id="MobiDB-lite"/>
    </source>
</evidence>
<comment type="similarity">
    <text evidence="2">Belongs to the transglutaminase superfamily. Transglutaminase family.</text>
</comment>
<keyword evidence="11" id="KW-1185">Reference proteome</keyword>
<keyword evidence="6" id="KW-0012">Acyltransferase</keyword>
<organism evidence="10 11">
    <name type="scientific">Acropora cervicornis</name>
    <name type="common">Staghorn coral</name>
    <dbReference type="NCBI Taxonomy" id="6130"/>
    <lineage>
        <taxon>Eukaryota</taxon>
        <taxon>Metazoa</taxon>
        <taxon>Cnidaria</taxon>
        <taxon>Anthozoa</taxon>
        <taxon>Hexacorallia</taxon>
        <taxon>Scleractinia</taxon>
        <taxon>Astrocoeniina</taxon>
        <taxon>Acroporidae</taxon>
        <taxon>Acropora</taxon>
    </lineage>
</organism>